<dbReference type="NCBIfam" id="TIGR02050">
    <property type="entry name" value="gshA_cyan_rel"/>
    <property type="match status" value="1"/>
</dbReference>
<dbReference type="GO" id="GO:0005524">
    <property type="term" value="F:ATP binding"/>
    <property type="evidence" value="ECO:0007669"/>
    <property type="project" value="UniProtKB-KW"/>
</dbReference>
<comment type="catalytic activity">
    <reaction evidence="4 5">
        <text>L-cysteine + L-glutamate + ATP = gamma-L-glutamyl-L-cysteine + ADP + phosphate + H(+)</text>
        <dbReference type="Rhea" id="RHEA:13285"/>
        <dbReference type="ChEBI" id="CHEBI:15378"/>
        <dbReference type="ChEBI" id="CHEBI:29985"/>
        <dbReference type="ChEBI" id="CHEBI:30616"/>
        <dbReference type="ChEBI" id="CHEBI:35235"/>
        <dbReference type="ChEBI" id="CHEBI:43474"/>
        <dbReference type="ChEBI" id="CHEBI:58173"/>
        <dbReference type="ChEBI" id="CHEBI:456216"/>
        <dbReference type="EC" id="6.3.2.2"/>
    </reaction>
</comment>
<keyword evidence="3 5" id="KW-0067">ATP-binding</keyword>
<dbReference type="EC" id="6.3.2.2" evidence="5"/>
<reference evidence="6 7" key="1">
    <citation type="submission" date="2015-08" db="EMBL/GenBank/DDBJ databases">
        <title>Genome sequence of the pristinamycin over-producing bacterium Streptomyces pristinaespiralis HCCB10218.</title>
        <authorList>
            <person name="Tian J."/>
            <person name="Yang J."/>
            <person name="Li L."/>
            <person name="Ruan L."/>
            <person name="Wei W."/>
            <person name="Zheng G."/>
            <person name="Wei Z."/>
            <person name="Yang S."/>
            <person name="Ge M."/>
            <person name="Jiang W."/>
            <person name="Lu Y."/>
        </authorList>
    </citation>
    <scope>NUCLEOTIDE SEQUENCE [LARGE SCALE GENOMIC DNA]</scope>
    <source>
        <strain evidence="6 7">HCCB 10218</strain>
    </source>
</reference>
<name>A0A0M4DI63_STRPR</name>
<evidence type="ECO:0000313" key="7">
    <source>
        <dbReference type="Proteomes" id="UP000060513"/>
    </source>
</evidence>
<keyword evidence="1 5" id="KW-0436">Ligase</keyword>
<dbReference type="STRING" id="38300.SPRI_6632"/>
<evidence type="ECO:0000256" key="3">
    <source>
        <dbReference type="ARBA" id="ARBA00022840"/>
    </source>
</evidence>
<keyword evidence="2 5" id="KW-0547">Nucleotide-binding</keyword>
<proteinExistence type="inferred from homology"/>
<evidence type="ECO:0000256" key="5">
    <source>
        <dbReference type="HAMAP-Rule" id="MF_01609"/>
    </source>
</evidence>
<accession>A0A0M4DI63</accession>
<dbReference type="Gene3D" id="3.30.590.20">
    <property type="match status" value="1"/>
</dbReference>
<evidence type="ECO:0000256" key="1">
    <source>
        <dbReference type="ARBA" id="ARBA00022598"/>
    </source>
</evidence>
<dbReference type="PANTHER" id="PTHR36510">
    <property type="entry name" value="GLUTAMATE--CYSTEINE LIGASE 2-RELATED"/>
    <property type="match status" value="1"/>
</dbReference>
<dbReference type="InterPro" id="IPR050141">
    <property type="entry name" value="GCL_type2/YbdK_subfam"/>
</dbReference>
<organism evidence="6">
    <name type="scientific">Streptomyces pristinaespiralis</name>
    <dbReference type="NCBI Taxonomy" id="38300"/>
    <lineage>
        <taxon>Bacteria</taxon>
        <taxon>Bacillati</taxon>
        <taxon>Actinomycetota</taxon>
        <taxon>Actinomycetes</taxon>
        <taxon>Kitasatosporales</taxon>
        <taxon>Streptomycetaceae</taxon>
        <taxon>Streptomyces</taxon>
    </lineage>
</organism>
<evidence type="ECO:0000313" key="6">
    <source>
        <dbReference type="EMBL" id="ALC24938.1"/>
    </source>
</evidence>
<dbReference type="Proteomes" id="UP000060513">
    <property type="component" value="Chromosome"/>
</dbReference>
<dbReference type="GeneID" id="97232322"/>
<comment type="function">
    <text evidence="5">ATP-dependent carboxylate-amine ligase which exhibits weak glutamate--cysteine ligase activity.</text>
</comment>
<dbReference type="GO" id="GO:0042398">
    <property type="term" value="P:modified amino acid biosynthetic process"/>
    <property type="evidence" value="ECO:0007669"/>
    <property type="project" value="InterPro"/>
</dbReference>
<comment type="similarity">
    <text evidence="5">Belongs to the glutamate--cysteine ligase type 2 family. YbdK subfamily.</text>
</comment>
<sequence>MTTTIGAEEEFFLVRTGDRTGDRAVEPAGSRVVARARRTVGDLVSGEFHQGQLEVRTPPCEESGELHRHLAAVRRAAHEACRAEGLGLCATGTPVIGGAGARVLGDHPRYRAGVRQFGTLLDDFTVCAVHVHVHVPDREVAVLTANHLRPWLPLLIAMSANSPFFEGRDTGYASWRTVVRGRFPALSAPPYVDSLADYERLTAALEESEAMLDATIPFWDVRPNPRVPTLEIRVMDVPSDVADTAALTALVRALVVDCAERVRRGDKGPRTCGELLRAAYWRAARDGWPGSGVDALTERVLPFAVQAARLVDRVRPRLEEYGDLERVAAFLRRLDEHGCGAQRQRASWSRRSRPADVVDDLVVATAGTGPVSPA</sequence>
<dbReference type="PATRIC" id="fig|38300.4.peg.6936"/>
<evidence type="ECO:0000256" key="2">
    <source>
        <dbReference type="ARBA" id="ARBA00022741"/>
    </source>
</evidence>
<dbReference type="GO" id="GO:0004357">
    <property type="term" value="F:glutamate-cysteine ligase activity"/>
    <property type="evidence" value="ECO:0007669"/>
    <property type="project" value="UniProtKB-EC"/>
</dbReference>
<protein>
    <recommendedName>
        <fullName evidence="5">Putative glutamate--cysteine ligase 2</fullName>
        <ecNumber evidence="5">6.3.2.2</ecNumber>
    </recommendedName>
    <alternativeName>
        <fullName evidence="5">Gamma-glutamylcysteine synthetase 2</fullName>
        <shortName evidence="5">GCS 2</shortName>
        <shortName evidence="5">Gamma-GCS 2</shortName>
    </alternativeName>
</protein>
<dbReference type="OrthoDB" id="9803842at2"/>
<dbReference type="InterPro" id="IPR006336">
    <property type="entry name" value="GCS2"/>
</dbReference>
<dbReference type="Pfam" id="PF04107">
    <property type="entry name" value="GCS2"/>
    <property type="match status" value="1"/>
</dbReference>
<dbReference type="SUPFAM" id="SSF55931">
    <property type="entry name" value="Glutamine synthetase/guanido kinase"/>
    <property type="match status" value="1"/>
</dbReference>
<dbReference type="PANTHER" id="PTHR36510:SF1">
    <property type="entry name" value="GLUTAMATE--CYSTEINE LIGASE 2-RELATED"/>
    <property type="match status" value="1"/>
</dbReference>
<dbReference type="AlphaFoldDB" id="A0A0M4DI63"/>
<dbReference type="HAMAP" id="MF_01609">
    <property type="entry name" value="Glu_cys_ligase_2"/>
    <property type="match status" value="1"/>
</dbReference>
<evidence type="ECO:0000256" key="4">
    <source>
        <dbReference type="ARBA" id="ARBA00048819"/>
    </source>
</evidence>
<dbReference type="KEGG" id="spri:SPRI_6632"/>
<gene>
    <name evidence="6" type="ORF">SPRI_6632</name>
</gene>
<dbReference type="InterPro" id="IPR014746">
    <property type="entry name" value="Gln_synth/guanido_kin_cat_dom"/>
</dbReference>
<dbReference type="RefSeq" id="WP_053557601.1">
    <property type="nucleotide sequence ID" value="NZ_CP011340.1"/>
</dbReference>
<dbReference type="EMBL" id="CP011340">
    <property type="protein sequence ID" value="ALC24938.1"/>
    <property type="molecule type" value="Genomic_DNA"/>
</dbReference>
<dbReference type="InterPro" id="IPR011793">
    <property type="entry name" value="YbdK"/>
</dbReference>